<evidence type="ECO:0000313" key="4">
    <source>
        <dbReference type="EMBL" id="KNE54768.1"/>
    </source>
</evidence>
<dbReference type="EMBL" id="GG745328">
    <property type="protein sequence ID" value="KNE54768.1"/>
    <property type="molecule type" value="Genomic_DNA"/>
</dbReference>
<reference evidence="5" key="2">
    <citation type="submission" date="2009-11" db="EMBL/GenBank/DDBJ databases">
        <title>The Genome Sequence of Allomyces macrogynus strain ATCC 38327.</title>
        <authorList>
            <consortium name="The Broad Institute Genome Sequencing Platform"/>
            <person name="Russ C."/>
            <person name="Cuomo C."/>
            <person name="Shea T."/>
            <person name="Young S.K."/>
            <person name="Zeng Q."/>
            <person name="Koehrsen M."/>
            <person name="Haas B."/>
            <person name="Borodovsky M."/>
            <person name="Guigo R."/>
            <person name="Alvarado L."/>
            <person name="Berlin A."/>
            <person name="Borenstein D."/>
            <person name="Chen Z."/>
            <person name="Engels R."/>
            <person name="Freedman E."/>
            <person name="Gellesch M."/>
            <person name="Goldberg J."/>
            <person name="Griggs A."/>
            <person name="Gujja S."/>
            <person name="Heiman D."/>
            <person name="Hepburn T."/>
            <person name="Howarth C."/>
            <person name="Jen D."/>
            <person name="Larson L."/>
            <person name="Lewis B."/>
            <person name="Mehta T."/>
            <person name="Park D."/>
            <person name="Pearson M."/>
            <person name="Roberts A."/>
            <person name="Saif S."/>
            <person name="Shenoy N."/>
            <person name="Sisk P."/>
            <person name="Stolte C."/>
            <person name="Sykes S."/>
            <person name="Walk T."/>
            <person name="White J."/>
            <person name="Yandava C."/>
            <person name="Burger G."/>
            <person name="Gray M.W."/>
            <person name="Holland P.W.H."/>
            <person name="King N."/>
            <person name="Lang F.B.F."/>
            <person name="Roger A.J."/>
            <person name="Ruiz-Trillo I."/>
            <person name="Lander E."/>
            <person name="Nusbaum C."/>
        </authorList>
    </citation>
    <scope>NUCLEOTIDE SEQUENCE [LARGE SCALE GENOMIC DNA]</scope>
    <source>
        <strain evidence="5">ATCC 38327</strain>
    </source>
</reference>
<protein>
    <submittedName>
        <fullName evidence="4">Uncharacterized protein</fullName>
    </submittedName>
</protein>
<organism evidence="4 5">
    <name type="scientific">Allomyces macrogynus (strain ATCC 38327)</name>
    <name type="common">Allomyces javanicus var. macrogynus</name>
    <dbReference type="NCBI Taxonomy" id="578462"/>
    <lineage>
        <taxon>Eukaryota</taxon>
        <taxon>Fungi</taxon>
        <taxon>Fungi incertae sedis</taxon>
        <taxon>Blastocladiomycota</taxon>
        <taxon>Blastocladiomycetes</taxon>
        <taxon>Blastocladiales</taxon>
        <taxon>Blastocladiaceae</taxon>
        <taxon>Allomyces</taxon>
    </lineage>
</organism>
<dbReference type="InterPro" id="IPR003152">
    <property type="entry name" value="FATC_dom"/>
</dbReference>
<dbReference type="eggNOG" id="KOG0891">
    <property type="taxonomic scope" value="Eukaryota"/>
</dbReference>
<dbReference type="InterPro" id="IPR000403">
    <property type="entry name" value="PI3/4_kinase_cat_dom"/>
</dbReference>
<dbReference type="SMART" id="SM01343">
    <property type="entry name" value="FATC"/>
    <property type="match status" value="1"/>
</dbReference>
<gene>
    <name evidence="4" type="ORF">AMAG_00723</name>
</gene>
<dbReference type="OrthoDB" id="381190at2759"/>
<feature type="domain" description="PI3K/PI4K catalytic" evidence="2">
    <location>
        <begin position="1446"/>
        <end position="1803"/>
    </location>
</feature>
<dbReference type="SUPFAM" id="SSF56112">
    <property type="entry name" value="Protein kinase-like (PK-like)"/>
    <property type="match status" value="1"/>
</dbReference>
<evidence type="ECO:0000313" key="5">
    <source>
        <dbReference type="Proteomes" id="UP000054350"/>
    </source>
</evidence>
<dbReference type="Pfam" id="PF00454">
    <property type="entry name" value="PI3_PI4_kinase"/>
    <property type="match status" value="1"/>
</dbReference>
<dbReference type="InterPro" id="IPR016024">
    <property type="entry name" value="ARM-type_fold"/>
</dbReference>
<dbReference type="PROSITE" id="PS51190">
    <property type="entry name" value="FATC"/>
    <property type="match status" value="1"/>
</dbReference>
<reference evidence="4 5" key="1">
    <citation type="submission" date="2009-11" db="EMBL/GenBank/DDBJ databases">
        <title>Annotation of Allomyces macrogynus ATCC 38327.</title>
        <authorList>
            <consortium name="The Broad Institute Genome Sequencing Platform"/>
            <person name="Russ C."/>
            <person name="Cuomo C."/>
            <person name="Burger G."/>
            <person name="Gray M.W."/>
            <person name="Holland P.W.H."/>
            <person name="King N."/>
            <person name="Lang F.B.F."/>
            <person name="Roger A.J."/>
            <person name="Ruiz-Trillo I."/>
            <person name="Young S.K."/>
            <person name="Zeng Q."/>
            <person name="Gargeya S."/>
            <person name="Fitzgerald M."/>
            <person name="Haas B."/>
            <person name="Abouelleil A."/>
            <person name="Alvarado L."/>
            <person name="Arachchi H.M."/>
            <person name="Berlin A."/>
            <person name="Chapman S.B."/>
            <person name="Gearin G."/>
            <person name="Goldberg J."/>
            <person name="Griggs A."/>
            <person name="Gujja S."/>
            <person name="Hansen M."/>
            <person name="Heiman D."/>
            <person name="Howarth C."/>
            <person name="Larimer J."/>
            <person name="Lui A."/>
            <person name="MacDonald P.J.P."/>
            <person name="McCowen C."/>
            <person name="Montmayeur A."/>
            <person name="Murphy C."/>
            <person name="Neiman D."/>
            <person name="Pearson M."/>
            <person name="Priest M."/>
            <person name="Roberts A."/>
            <person name="Saif S."/>
            <person name="Shea T."/>
            <person name="Sisk P."/>
            <person name="Stolte C."/>
            <person name="Sykes S."/>
            <person name="Wortman J."/>
            <person name="Nusbaum C."/>
            <person name="Birren B."/>
        </authorList>
    </citation>
    <scope>NUCLEOTIDE SEQUENCE [LARGE SCALE GENOMIC DNA]</scope>
    <source>
        <strain evidence="4 5">ATCC 38327</strain>
    </source>
</reference>
<dbReference type="VEuPathDB" id="FungiDB:AMAG_00723"/>
<dbReference type="InterPro" id="IPR050517">
    <property type="entry name" value="DDR_Repair_Kinase"/>
</dbReference>
<proteinExistence type="predicted"/>
<dbReference type="Proteomes" id="UP000054350">
    <property type="component" value="Unassembled WGS sequence"/>
</dbReference>
<evidence type="ECO:0000256" key="1">
    <source>
        <dbReference type="SAM" id="MobiDB-lite"/>
    </source>
</evidence>
<dbReference type="Gene3D" id="3.30.1010.10">
    <property type="entry name" value="Phosphatidylinositol 3-kinase Catalytic Subunit, Chain A, domain 4"/>
    <property type="match status" value="1"/>
</dbReference>
<dbReference type="GO" id="GO:0004674">
    <property type="term" value="F:protein serine/threonine kinase activity"/>
    <property type="evidence" value="ECO:0007669"/>
    <property type="project" value="TreeGrafter"/>
</dbReference>
<dbReference type="STRING" id="578462.A0A0L0RWN1"/>
<dbReference type="SUPFAM" id="SSF48371">
    <property type="entry name" value="ARM repeat"/>
    <property type="match status" value="1"/>
</dbReference>
<keyword evidence="5" id="KW-1185">Reference proteome</keyword>
<dbReference type="InterPro" id="IPR036940">
    <property type="entry name" value="PI3/4_kinase_cat_sf"/>
</dbReference>
<feature type="region of interest" description="Disordered" evidence="1">
    <location>
        <begin position="1785"/>
        <end position="1863"/>
    </location>
</feature>
<evidence type="ECO:0000259" key="3">
    <source>
        <dbReference type="PROSITE" id="PS51190"/>
    </source>
</evidence>
<dbReference type="InterPro" id="IPR011009">
    <property type="entry name" value="Kinase-like_dom_sf"/>
</dbReference>
<dbReference type="PROSITE" id="PS50290">
    <property type="entry name" value="PI3_4_KINASE_3"/>
    <property type="match status" value="1"/>
</dbReference>
<accession>A0A0L0RWN1</accession>
<feature type="domain" description="FATC" evidence="3">
    <location>
        <begin position="1903"/>
        <end position="1935"/>
    </location>
</feature>
<dbReference type="PANTHER" id="PTHR11139:SF71">
    <property type="entry name" value="SERINE_THREONINE-PROTEIN KINASE SMG1"/>
    <property type="match status" value="1"/>
</dbReference>
<dbReference type="SMART" id="SM00146">
    <property type="entry name" value="PI3Kc"/>
    <property type="match status" value="1"/>
</dbReference>
<dbReference type="PANTHER" id="PTHR11139">
    <property type="entry name" value="ATAXIA TELANGIECTASIA MUTATED ATM -RELATED"/>
    <property type="match status" value="1"/>
</dbReference>
<dbReference type="Pfam" id="PF02260">
    <property type="entry name" value="FATC"/>
    <property type="match status" value="1"/>
</dbReference>
<dbReference type="Gene3D" id="1.10.1070.11">
    <property type="entry name" value="Phosphatidylinositol 3-/4-kinase, catalytic domain"/>
    <property type="match status" value="1"/>
</dbReference>
<sequence>MQQQQQQQPQQQTVMPHYDERQWFVSSVYYADYHLVHTPLKDKIAAAKNLRALLATHVSSQDRVILACCILLWPQNADRNVYGLDLAHNDGLAALIEHPQRMSAALASEVGFIVAMLGFYSMQVSRDLGTAFCQWLAESVATNVQFRATVLNMLLAPHHPLPPPPLHPGTAPGAITAPFLPALVQAACDVLPHKLSPPLLAYLLSNHLDTVAPTLLSLVETGSSRENALACFSTCAQSLLRLAVDQILDWLRGELGVDTMASAASIQPFDPLPAKLKYHVSSRVLTLLQLVIAVVQAHPDRLRDHLPAMGPLLTVCMRKAKKATFLVRQLLECVPVKDRVGDNNDWWVALHVDTAHAVVSSKMAMDWADALAKALDAGQPTETALAHLVGSATAPLWQFRVRFAAATGQGTPNNPTDSTMDALDRALVACAKSAHAPFHAGVVRDHLTAATIGGPMTTALAMAQVPSYVARLARCFAAAVAANGDLDATAPVFAGQADVLAVSMDLLESNWGMMTTVLDMLGDVQCAEHTADVLVLIAANSGLAAKPRMAALMALTRGFPDAMHGHEHLDPLVQGILAHWTTEDLTLHLASVLAVATNAALADVSERTRDLIALQLTDAAAAVTKAYLPIAARLPGHLTSTTLHQFKRQVFKSPHNGQFRQPHFAQVVDKDRTEDLPVADMVQIFHMTASFPLPPALATSRDALEFYCAWECARYCILTRFKTPLGTASQTLAALEAFLHKQSKLALHLLDALERWITVAMHPSPLHLLPPIPKASMAFFMANATPIGDWLARLRRYVARYAAQYRWLGLAAKHTLETLHAAIPAPGAANAAQGAAAPGLLARADVPQLALQLVQFGWADTLAGVQAVLPSRDLSVELQLAQGRVEAVRNDENLNHVATSYLLLSDYKGMDAFAKAHQHDGGDHLLVYHYQMLQALAQPDRQCEVMDPFQFATPLARMQAALVEDQPLKCLDVYESVVKDALVPHDTLAMLHWPTNPELDVGRFLKLQRRLGNLKVARAILPQVADVRGKEVEDLKLTLAEGRAVPWKVVEKHPLALARWLIKDRLNVAAVNGSAAEASVKRWLVDPAAKDKNVDHAVSLLVGLSPTQFKYVPSAPDGAVRHLLAAGLCAAPTDAKAWHTVAQFAVHVAGPLGGDQDDGAVELVLRALAQFLALTEHPTTPKAHAAALQLIQTLPHVPVVLDGMDSWSLDETNAHVWEFLVPQVLPLVEHAHPAVRAHAAAVVARVARRVPAACVYPVLVKSIEAAHRHTEDMSPYAPLLDAFEDQDMVEATRVLIHHALKLTVLWEEQWYQMLAHVYAQVAKRHMAVDEAVSFLRAQCDEYLHYPVTEHEARFQSEYADKITRALGDADRAWASVRGKCDADKSTETFRAALKVAWRPLQGLSHALGHVVNQMRTLQLDQVSSLFTDLDLSSVYLPGTDLKMAAMADDVVVLPTKTKPKKLKFTSEQGTTHQYLLKGHEDLHLDRHMMQILRAANAALREAAGKGDLQAAAMLAPSPASPANPNFDVAREYAVVPLGATAGFIQWVDHAVPMYTLYKRAQMAMHLDPATPPTPPPKPLAVFNAAAQKVLGLATVPTTHSVRRQCSVAQLRAIHAHLVATTPAAFLKSELLSIAPTARAYLVGQRRFTHSAAAMSALGFVLGLGDRHLDNVLLDVASGQVVHIDFNVCFDRGASLRVPERVPFRLTRFFTDAMGAVGVLGPFTHAMRAVIKVLRKHDKYFTGLLEPFVLDENREWGIMDVPVAVPGGMAVAAVTKSMMGTAPSTAELSVADDDDVDESVTTMPSQTTTDNGDDGLDGPPPSAAASNGHAHGEDGVDDLGDGLDGLDMNDPIGQSGTTKGDLDLDNVAASGSSVSSSAHRDRALVILAQVHNKINGFLRPDQTEPLSIEDQVDALIAEATDEELLCQMFEGWTAWL</sequence>
<name>A0A0L0RWN1_ALLM3</name>
<evidence type="ECO:0000259" key="2">
    <source>
        <dbReference type="PROSITE" id="PS50290"/>
    </source>
</evidence>
<dbReference type="GO" id="GO:0005634">
    <property type="term" value="C:nucleus"/>
    <property type="evidence" value="ECO:0007669"/>
    <property type="project" value="TreeGrafter"/>
</dbReference>
<dbReference type="GO" id="GO:0000184">
    <property type="term" value="P:nuclear-transcribed mRNA catabolic process, nonsense-mediated decay"/>
    <property type="evidence" value="ECO:0007669"/>
    <property type="project" value="TreeGrafter"/>
</dbReference>